<keyword evidence="3" id="KW-1185">Reference proteome</keyword>
<protein>
    <submittedName>
        <fullName evidence="2">Uncharacterized protein</fullName>
    </submittedName>
</protein>
<proteinExistence type="predicted"/>
<gene>
    <name evidence="2" type="ORF">TNIN_328051</name>
</gene>
<feature type="region of interest" description="Disordered" evidence="1">
    <location>
        <begin position="86"/>
        <end position="106"/>
    </location>
</feature>
<dbReference type="Proteomes" id="UP000886998">
    <property type="component" value="Unassembled WGS sequence"/>
</dbReference>
<sequence>MIFKSRFQLQKHSLIHSKKRKWKYVRWVLKIKSNSKDTPIFTRKIVILKERIPDPTLNNYDTEENRTRSLEPCVSVWITTLKAHGASKQKQERKEFPSGLFDLEGH</sequence>
<evidence type="ECO:0000313" key="3">
    <source>
        <dbReference type="Proteomes" id="UP000886998"/>
    </source>
</evidence>
<dbReference type="AlphaFoldDB" id="A0A8X6WP84"/>
<comment type="caution">
    <text evidence="2">The sequence shown here is derived from an EMBL/GenBank/DDBJ whole genome shotgun (WGS) entry which is preliminary data.</text>
</comment>
<evidence type="ECO:0000256" key="1">
    <source>
        <dbReference type="SAM" id="MobiDB-lite"/>
    </source>
</evidence>
<evidence type="ECO:0000313" key="2">
    <source>
        <dbReference type="EMBL" id="GFY38645.1"/>
    </source>
</evidence>
<organism evidence="2 3">
    <name type="scientific">Trichonephila inaurata madagascariensis</name>
    <dbReference type="NCBI Taxonomy" id="2747483"/>
    <lineage>
        <taxon>Eukaryota</taxon>
        <taxon>Metazoa</taxon>
        <taxon>Ecdysozoa</taxon>
        <taxon>Arthropoda</taxon>
        <taxon>Chelicerata</taxon>
        <taxon>Arachnida</taxon>
        <taxon>Araneae</taxon>
        <taxon>Araneomorphae</taxon>
        <taxon>Entelegynae</taxon>
        <taxon>Araneoidea</taxon>
        <taxon>Nephilidae</taxon>
        <taxon>Trichonephila</taxon>
        <taxon>Trichonephila inaurata</taxon>
    </lineage>
</organism>
<dbReference type="EMBL" id="BMAV01000967">
    <property type="protein sequence ID" value="GFY38645.1"/>
    <property type="molecule type" value="Genomic_DNA"/>
</dbReference>
<accession>A0A8X6WP84</accession>
<reference evidence="2" key="1">
    <citation type="submission" date="2020-08" db="EMBL/GenBank/DDBJ databases">
        <title>Multicomponent nature underlies the extraordinary mechanical properties of spider dragline silk.</title>
        <authorList>
            <person name="Kono N."/>
            <person name="Nakamura H."/>
            <person name="Mori M."/>
            <person name="Yoshida Y."/>
            <person name="Ohtoshi R."/>
            <person name="Malay A.D."/>
            <person name="Moran D.A.P."/>
            <person name="Tomita M."/>
            <person name="Numata K."/>
            <person name="Arakawa K."/>
        </authorList>
    </citation>
    <scope>NUCLEOTIDE SEQUENCE</scope>
</reference>
<name>A0A8X6WP84_9ARAC</name>